<dbReference type="EMBL" id="JADGJD010000003">
    <property type="protein sequence ID" value="KAJ3057469.1"/>
    <property type="molecule type" value="Genomic_DNA"/>
</dbReference>
<name>A0AAD5SLS0_9FUNG</name>
<gene>
    <name evidence="1" type="ORF">HK097_006397</name>
</gene>
<accession>A0AAD5SLS0</accession>
<dbReference type="Proteomes" id="UP001212841">
    <property type="component" value="Unassembled WGS sequence"/>
</dbReference>
<reference evidence="1" key="1">
    <citation type="submission" date="2020-05" db="EMBL/GenBank/DDBJ databases">
        <title>Phylogenomic resolution of chytrid fungi.</title>
        <authorList>
            <person name="Stajich J.E."/>
            <person name="Amses K."/>
            <person name="Simmons R."/>
            <person name="Seto K."/>
            <person name="Myers J."/>
            <person name="Bonds A."/>
            <person name="Quandt C.A."/>
            <person name="Barry K."/>
            <person name="Liu P."/>
            <person name="Grigoriev I."/>
            <person name="Longcore J.E."/>
            <person name="James T.Y."/>
        </authorList>
    </citation>
    <scope>NUCLEOTIDE SEQUENCE</scope>
    <source>
        <strain evidence="1">JEL0318</strain>
    </source>
</reference>
<comment type="caution">
    <text evidence="1">The sequence shown here is derived from an EMBL/GenBank/DDBJ whole genome shotgun (WGS) entry which is preliminary data.</text>
</comment>
<evidence type="ECO:0000313" key="2">
    <source>
        <dbReference type="Proteomes" id="UP001212841"/>
    </source>
</evidence>
<organism evidence="1 2">
    <name type="scientific">Rhizophlyctis rosea</name>
    <dbReference type="NCBI Taxonomy" id="64517"/>
    <lineage>
        <taxon>Eukaryota</taxon>
        <taxon>Fungi</taxon>
        <taxon>Fungi incertae sedis</taxon>
        <taxon>Chytridiomycota</taxon>
        <taxon>Chytridiomycota incertae sedis</taxon>
        <taxon>Chytridiomycetes</taxon>
        <taxon>Rhizophlyctidales</taxon>
        <taxon>Rhizophlyctidaceae</taxon>
        <taxon>Rhizophlyctis</taxon>
    </lineage>
</organism>
<dbReference type="AlphaFoldDB" id="A0AAD5SLS0"/>
<proteinExistence type="predicted"/>
<sequence>MLVSDIPLRNWRPREGYWVLIMYLGASSGSIARRTATSDATIAWRALLASTKPADISQGKVKEAADLARCKSEVAAEIQRCARAPPRFSKDGRVALIRIDSPAQVHPVIASRWANSLKGKTLEIVMVANTSYLPNRVNFAMRIAKSGGGTIASTEPMDIIAFLRQAVTKVPGLADEVGADFARGHAQATGGSVALEVFDKVLLAVGFEEGGAPSKKKEEKTVNPKGTLEAFGFKKLATK</sequence>
<protein>
    <submittedName>
        <fullName evidence="1">Uncharacterized protein</fullName>
    </submittedName>
</protein>
<evidence type="ECO:0000313" key="1">
    <source>
        <dbReference type="EMBL" id="KAJ3057469.1"/>
    </source>
</evidence>
<keyword evidence="2" id="KW-1185">Reference proteome</keyword>